<dbReference type="VEuPathDB" id="FungiDB:QG37_01546"/>
<gene>
    <name evidence="1" type="ORF">QG37_01546</name>
</gene>
<comment type="caution">
    <text evidence="1">The sequence shown here is derived from an EMBL/GenBank/DDBJ whole genome shotgun (WGS) entry which is preliminary data.</text>
</comment>
<name>A0A0L0P5E9_CANAR</name>
<dbReference type="AlphaFoldDB" id="A0A0L0P5E9"/>
<sequence>MFEQHTTGLCLIGRLHQRAGTRDRRRPDAIWLVENAGKWRGSKGGCSRYSVDQKNRQVLALISEVLSREGHFAPILEMQLTRDEQDILQ</sequence>
<organism evidence="1 2">
    <name type="scientific">Candidozyma auris</name>
    <name type="common">Yeast</name>
    <name type="synonym">Candida auris</name>
    <dbReference type="NCBI Taxonomy" id="498019"/>
    <lineage>
        <taxon>Eukaryota</taxon>
        <taxon>Fungi</taxon>
        <taxon>Dikarya</taxon>
        <taxon>Ascomycota</taxon>
        <taxon>Saccharomycotina</taxon>
        <taxon>Pichiomycetes</taxon>
        <taxon>Metschnikowiaceae</taxon>
        <taxon>Candidozyma</taxon>
    </lineage>
</organism>
<evidence type="ECO:0000313" key="2">
    <source>
        <dbReference type="Proteomes" id="UP000037122"/>
    </source>
</evidence>
<evidence type="ECO:0000313" key="1">
    <source>
        <dbReference type="EMBL" id="KNE01470.1"/>
    </source>
</evidence>
<reference evidence="2" key="1">
    <citation type="journal article" date="2015" name="BMC Genomics">
        <title>Draft genome of a commonly misdiagnosed multidrug resistant pathogen Candida auris.</title>
        <authorList>
            <person name="Chatterjee S."/>
            <person name="Alampalli S.V."/>
            <person name="Nageshan R.K."/>
            <person name="Chettiar S.T."/>
            <person name="Joshi S."/>
            <person name="Tatu U.S."/>
        </authorList>
    </citation>
    <scope>NUCLEOTIDE SEQUENCE [LARGE SCALE GENOMIC DNA]</scope>
    <source>
        <strain evidence="2">6684</strain>
    </source>
</reference>
<proteinExistence type="predicted"/>
<accession>A0A0L0P5E9</accession>
<dbReference type="Proteomes" id="UP000037122">
    <property type="component" value="Unassembled WGS sequence"/>
</dbReference>
<dbReference type="EMBL" id="LGST01000011">
    <property type="protein sequence ID" value="KNE01470.1"/>
    <property type="molecule type" value="Genomic_DNA"/>
</dbReference>
<protein>
    <submittedName>
        <fullName evidence="1">Uncharacterized protein</fullName>
    </submittedName>
</protein>